<feature type="compositionally biased region" description="Basic and acidic residues" evidence="2">
    <location>
        <begin position="331"/>
        <end position="354"/>
    </location>
</feature>
<organism evidence="3">
    <name type="scientific">Fagus sylvatica</name>
    <name type="common">Beechnut</name>
    <dbReference type="NCBI Taxonomy" id="28930"/>
    <lineage>
        <taxon>Eukaryota</taxon>
        <taxon>Viridiplantae</taxon>
        <taxon>Streptophyta</taxon>
        <taxon>Embryophyta</taxon>
        <taxon>Tracheophyta</taxon>
        <taxon>Spermatophyta</taxon>
        <taxon>Magnoliopsida</taxon>
        <taxon>eudicotyledons</taxon>
        <taxon>Gunneridae</taxon>
        <taxon>Pentapetalae</taxon>
        <taxon>rosids</taxon>
        <taxon>fabids</taxon>
        <taxon>Fagales</taxon>
        <taxon>Fagaceae</taxon>
        <taxon>Fagus</taxon>
    </lineage>
</organism>
<feature type="region of interest" description="Disordered" evidence="2">
    <location>
        <begin position="625"/>
        <end position="646"/>
    </location>
</feature>
<reference evidence="3" key="1">
    <citation type="submission" date="2018-02" db="EMBL/GenBank/DDBJ databases">
        <authorList>
            <person name="Cohen D.B."/>
            <person name="Kent A.D."/>
        </authorList>
    </citation>
    <scope>NUCLEOTIDE SEQUENCE</scope>
</reference>
<feature type="compositionally biased region" description="Basic and acidic residues" evidence="2">
    <location>
        <begin position="417"/>
        <end position="439"/>
    </location>
</feature>
<feature type="region of interest" description="Disordered" evidence="2">
    <location>
        <begin position="945"/>
        <end position="1004"/>
    </location>
</feature>
<feature type="compositionally biased region" description="Polar residues" evidence="2">
    <location>
        <begin position="953"/>
        <end position="964"/>
    </location>
</feature>
<feature type="compositionally biased region" description="Basic and acidic residues" evidence="2">
    <location>
        <begin position="401"/>
        <end position="410"/>
    </location>
</feature>
<sequence>MLLDLNAHDELQIPELENQLERRTRKRRDGSGDWEKHQDDIGDINERRLSSRDDVSKDGRQKDEKRKDERSKDKYREDMDKDNKHRDDKQSDERPTKDHTSIRSDDKRAKDEKDVVEIRQKRTKLQDSDRDRERDRERERDRDLEASRDRDRYRDRERDGDRGHDRNRDRDRDSDRDRDYDRDHDRDWDWDRDHDRSRDRIRDRDRGRDHDREYDRDREYERDRDRDRDRDQDRDHDRHRDGDGSHYDERSARYKDGRGKKRSPDDRDDSNDNKTRAVKSHYVDIEKKSLSGSKVESDADRGRSQSRQAHMDTNTGSNRRKTSPSSSSHVGVDEYRNLNPEDLKYRDNKSEQRPKTNSSREGSSQLKDLQASKASPKGLMERSPSSTSMDRRYINRTGVKRSLDIEETGRRSSASIDARDFSTTEDRLYRDLPPEKTLLDDSSQADSSYYNRNSQGNASSLIPPSPAFRAGVDSPSFAGSLEEDGRVNSTPRYKRGSDPGVVRGHGNAWRGVPGWSSSVPNGFIPYQHGPPHGGFQAMMPQFPSQPLFGVRPAVEMNHSGIHYHIPEADRFSGHLRPVGWQNMMDGSGPPHLHGWDGSNGSGPPHMYGGAEWDQKRHSMNGRGWDSNADIWKGPDGEMKRDLPSPSLKDDYPVQAPVEDALAGNAGQSRIYLSKLDISAELARPELYDQCISLLDIEQRASVDEDTTMDVFLEDGGRADLKYSNNLSSHSLFPAINDSVLKRAMDLYKRQRVKIVGLSSLSGGTFDIIPAASNQETVEVQVPICEVEKAEEPVPPLDAELPSSPMSTVDQKQVEAVSTAVIEEENMEEPVLSSSQEVQNHIGTPSPKMEVLVQDYGGENQGGRQPVSSLEKKDGMASEQVNLEVADGDCLMTVGKESQKTTTFPMDDDNIDGLGKSNGNNFSYCAEEGLSDDTINGPKFFPDGSPRACEALMSGSNESESQPNKATKPRKISATQAAGLATPGGRLAVGDLQPAGIGHGKPPRQAWPWVTSRPAGIGHGKPPQQAWPWVTSNRQGFHGKPPRQAGVVSPSRRGQRGGIPSSRGRGVAVLWAVVRCREQREKREQRKERAERRRERKFFENERREKFLEKKTPVGSDKKILIF</sequence>
<accession>A0A2N9J8X9</accession>
<dbReference type="PANTHER" id="PTHR34837:SF1">
    <property type="entry name" value="LOW PROTEIN: ZINC FINGER CCCH DOMAIN PROTEIN"/>
    <property type="match status" value="1"/>
</dbReference>
<feature type="compositionally biased region" description="Polar residues" evidence="2">
    <location>
        <begin position="305"/>
        <end position="317"/>
    </location>
</feature>
<feature type="compositionally biased region" description="Basic and acidic residues" evidence="2">
    <location>
        <begin position="1"/>
        <end position="11"/>
    </location>
</feature>
<evidence type="ECO:0000256" key="1">
    <source>
        <dbReference type="SAM" id="Coils"/>
    </source>
</evidence>
<feature type="compositionally biased region" description="Basic and acidic residues" evidence="2">
    <location>
        <begin position="632"/>
        <end position="646"/>
    </location>
</feature>
<feature type="compositionally biased region" description="Basic and acidic residues" evidence="2">
    <location>
        <begin position="29"/>
        <end position="303"/>
    </location>
</feature>
<dbReference type="PANTHER" id="PTHR34837">
    <property type="entry name" value="OS05G0595500 PROTEIN"/>
    <property type="match status" value="1"/>
</dbReference>
<protein>
    <submittedName>
        <fullName evidence="3">Uncharacterized protein</fullName>
    </submittedName>
</protein>
<feature type="region of interest" description="Disordered" evidence="2">
    <location>
        <begin position="1038"/>
        <end position="1061"/>
    </location>
</feature>
<keyword evidence="1" id="KW-0175">Coiled coil</keyword>
<dbReference type="EMBL" id="OIVN01006430">
    <property type="protein sequence ID" value="SPD32990.1"/>
    <property type="molecule type" value="Genomic_DNA"/>
</dbReference>
<feature type="region of interest" description="Disordered" evidence="2">
    <location>
        <begin position="1"/>
        <end position="505"/>
    </location>
</feature>
<feature type="compositionally biased region" description="Polar residues" evidence="2">
    <location>
        <begin position="440"/>
        <end position="462"/>
    </location>
</feature>
<proteinExistence type="predicted"/>
<feature type="coiled-coil region" evidence="1">
    <location>
        <begin position="1072"/>
        <end position="1101"/>
    </location>
</feature>
<feature type="compositionally biased region" description="Polar residues" evidence="2">
    <location>
        <begin position="355"/>
        <end position="367"/>
    </location>
</feature>
<dbReference type="AlphaFoldDB" id="A0A2N9J8X9"/>
<gene>
    <name evidence="3" type="ORF">FSB_LOCUS60872</name>
</gene>
<name>A0A2N9J8X9_FAGSY</name>
<evidence type="ECO:0000313" key="3">
    <source>
        <dbReference type="EMBL" id="SPD32990.1"/>
    </source>
</evidence>
<evidence type="ECO:0000256" key="2">
    <source>
        <dbReference type="SAM" id="MobiDB-lite"/>
    </source>
</evidence>